<dbReference type="EMBL" id="CAJJDN010000059">
    <property type="protein sequence ID" value="CAD8092693.1"/>
    <property type="molecule type" value="Genomic_DNA"/>
</dbReference>
<dbReference type="AlphaFoldDB" id="A0A8S1NTA6"/>
<reference evidence="1" key="1">
    <citation type="submission" date="2021-01" db="EMBL/GenBank/DDBJ databases">
        <authorList>
            <consortium name="Genoscope - CEA"/>
            <person name="William W."/>
        </authorList>
    </citation>
    <scope>NUCLEOTIDE SEQUENCE</scope>
</reference>
<comment type="caution">
    <text evidence="1">The sequence shown here is derived from an EMBL/GenBank/DDBJ whole genome shotgun (WGS) entry which is preliminary data.</text>
</comment>
<gene>
    <name evidence="1" type="ORF">PSON_ATCC_30995.1.T0590202</name>
</gene>
<accession>A0A8S1NTA6</accession>
<protein>
    <submittedName>
        <fullName evidence="1">Uncharacterized protein</fullName>
    </submittedName>
</protein>
<sequence>MPLIVEVTYKLVHHRVLHIRGITIILAHQNQSIIISQLKKEKLNLRMINPFIFHRDKDKVLSIQYLQVTIFLETKRMYQF</sequence>
<organism evidence="1 2">
    <name type="scientific">Paramecium sonneborni</name>
    <dbReference type="NCBI Taxonomy" id="65129"/>
    <lineage>
        <taxon>Eukaryota</taxon>
        <taxon>Sar</taxon>
        <taxon>Alveolata</taxon>
        <taxon>Ciliophora</taxon>
        <taxon>Intramacronucleata</taxon>
        <taxon>Oligohymenophorea</taxon>
        <taxon>Peniculida</taxon>
        <taxon>Parameciidae</taxon>
        <taxon>Paramecium</taxon>
    </lineage>
</organism>
<keyword evidence="2" id="KW-1185">Reference proteome</keyword>
<evidence type="ECO:0000313" key="1">
    <source>
        <dbReference type="EMBL" id="CAD8092693.1"/>
    </source>
</evidence>
<name>A0A8S1NTA6_9CILI</name>
<proteinExistence type="predicted"/>
<dbReference type="Proteomes" id="UP000692954">
    <property type="component" value="Unassembled WGS sequence"/>
</dbReference>
<evidence type="ECO:0000313" key="2">
    <source>
        <dbReference type="Proteomes" id="UP000692954"/>
    </source>
</evidence>